<dbReference type="InterPro" id="IPR037185">
    <property type="entry name" value="EmrE-like"/>
</dbReference>
<keyword evidence="1" id="KW-1133">Transmembrane helix</keyword>
<dbReference type="SUPFAM" id="SSF103481">
    <property type="entry name" value="Multidrug resistance efflux transporter EmrE"/>
    <property type="match status" value="1"/>
</dbReference>
<sequence>MQVIWDGINTHVSFIDNIKYIFLYYIMDWSLSIIIGTLFFVSGQACLRKSFEKTDTYVITTLFFTLAIGLCSLIAYFVLNKDIKFEGYQPYYASTAGILFFIGFFFWIYSISSKAELGNIRVFMAGFEMLVLYAVGYLVFNEQINMTQGVGALLTMLGIYIVGTN</sequence>
<dbReference type="Gene3D" id="1.10.3730.20">
    <property type="match status" value="1"/>
</dbReference>
<name>A0A6C0C1S4_9ZZZZ</name>
<feature type="transmembrane region" description="Helical" evidence="1">
    <location>
        <begin position="146"/>
        <end position="163"/>
    </location>
</feature>
<dbReference type="Pfam" id="PF00892">
    <property type="entry name" value="EamA"/>
    <property type="match status" value="1"/>
</dbReference>
<protein>
    <recommendedName>
        <fullName evidence="2">EamA domain-containing protein</fullName>
    </recommendedName>
</protein>
<feature type="transmembrane region" description="Helical" evidence="1">
    <location>
        <begin position="122"/>
        <end position="140"/>
    </location>
</feature>
<keyword evidence="1" id="KW-0472">Membrane</keyword>
<keyword evidence="1" id="KW-0812">Transmembrane</keyword>
<feature type="transmembrane region" description="Helical" evidence="1">
    <location>
        <begin position="57"/>
        <end position="79"/>
    </location>
</feature>
<proteinExistence type="predicted"/>
<dbReference type="GO" id="GO:0016020">
    <property type="term" value="C:membrane"/>
    <property type="evidence" value="ECO:0007669"/>
    <property type="project" value="InterPro"/>
</dbReference>
<feature type="transmembrane region" description="Helical" evidence="1">
    <location>
        <begin position="91"/>
        <end position="110"/>
    </location>
</feature>
<evidence type="ECO:0000313" key="3">
    <source>
        <dbReference type="EMBL" id="QHS98252.1"/>
    </source>
</evidence>
<evidence type="ECO:0000259" key="2">
    <source>
        <dbReference type="Pfam" id="PF00892"/>
    </source>
</evidence>
<organism evidence="3">
    <name type="scientific">viral metagenome</name>
    <dbReference type="NCBI Taxonomy" id="1070528"/>
    <lineage>
        <taxon>unclassified sequences</taxon>
        <taxon>metagenomes</taxon>
        <taxon>organismal metagenomes</taxon>
    </lineage>
</organism>
<dbReference type="AlphaFoldDB" id="A0A6C0C1S4"/>
<dbReference type="InterPro" id="IPR000620">
    <property type="entry name" value="EamA_dom"/>
</dbReference>
<feature type="domain" description="EamA" evidence="2">
    <location>
        <begin position="30"/>
        <end position="163"/>
    </location>
</feature>
<dbReference type="EMBL" id="MN739312">
    <property type="protein sequence ID" value="QHS98252.1"/>
    <property type="molecule type" value="Genomic_DNA"/>
</dbReference>
<accession>A0A6C0C1S4</accession>
<evidence type="ECO:0000256" key="1">
    <source>
        <dbReference type="SAM" id="Phobius"/>
    </source>
</evidence>
<feature type="transmembrane region" description="Helical" evidence="1">
    <location>
        <begin position="22"/>
        <end position="45"/>
    </location>
</feature>
<reference evidence="3" key="1">
    <citation type="journal article" date="2020" name="Nature">
        <title>Giant virus diversity and host interactions through global metagenomics.</title>
        <authorList>
            <person name="Schulz F."/>
            <person name="Roux S."/>
            <person name="Paez-Espino D."/>
            <person name="Jungbluth S."/>
            <person name="Walsh D.A."/>
            <person name="Denef V.J."/>
            <person name="McMahon K.D."/>
            <person name="Konstantinidis K.T."/>
            <person name="Eloe-Fadrosh E.A."/>
            <person name="Kyrpides N.C."/>
            <person name="Woyke T."/>
        </authorList>
    </citation>
    <scope>NUCLEOTIDE SEQUENCE</scope>
    <source>
        <strain evidence="3">GVMAG-M-3300020182-84</strain>
    </source>
</reference>